<protein>
    <submittedName>
        <fullName evidence="1">Uncharacterized protein</fullName>
    </submittedName>
</protein>
<accession>W7X6F3</accession>
<reference evidence="2" key="1">
    <citation type="journal article" date="2006" name="PLoS Biol.">
        <title>Macronuclear genome sequence of the ciliate Tetrahymena thermophila, a model eukaryote.</title>
        <authorList>
            <person name="Eisen J.A."/>
            <person name="Coyne R.S."/>
            <person name="Wu M."/>
            <person name="Wu D."/>
            <person name="Thiagarajan M."/>
            <person name="Wortman J.R."/>
            <person name="Badger J.H."/>
            <person name="Ren Q."/>
            <person name="Amedeo P."/>
            <person name="Jones K.M."/>
            <person name="Tallon L.J."/>
            <person name="Delcher A.L."/>
            <person name="Salzberg S.L."/>
            <person name="Silva J.C."/>
            <person name="Haas B.J."/>
            <person name="Majoros W.H."/>
            <person name="Farzad M."/>
            <person name="Carlton J.M."/>
            <person name="Smith R.K. Jr."/>
            <person name="Garg J."/>
            <person name="Pearlman R.E."/>
            <person name="Karrer K.M."/>
            <person name="Sun L."/>
            <person name="Manning G."/>
            <person name="Elde N.C."/>
            <person name="Turkewitz A.P."/>
            <person name="Asai D.J."/>
            <person name="Wilkes D.E."/>
            <person name="Wang Y."/>
            <person name="Cai H."/>
            <person name="Collins K."/>
            <person name="Stewart B.A."/>
            <person name="Lee S.R."/>
            <person name="Wilamowska K."/>
            <person name="Weinberg Z."/>
            <person name="Ruzzo W.L."/>
            <person name="Wloga D."/>
            <person name="Gaertig J."/>
            <person name="Frankel J."/>
            <person name="Tsao C.-C."/>
            <person name="Gorovsky M.A."/>
            <person name="Keeling P.J."/>
            <person name="Waller R.F."/>
            <person name="Patron N.J."/>
            <person name="Cherry J.M."/>
            <person name="Stover N.A."/>
            <person name="Krieger C.J."/>
            <person name="del Toro C."/>
            <person name="Ryder H.F."/>
            <person name="Williamson S.C."/>
            <person name="Barbeau R.A."/>
            <person name="Hamilton E.P."/>
            <person name="Orias E."/>
        </authorList>
    </citation>
    <scope>NUCLEOTIDE SEQUENCE [LARGE SCALE GENOMIC DNA]</scope>
    <source>
        <strain evidence="2">SB210</strain>
    </source>
</reference>
<keyword evidence="2" id="KW-1185">Reference proteome</keyword>
<dbReference type="RefSeq" id="XP_012652506.1">
    <property type="nucleotide sequence ID" value="XM_012797052.1"/>
</dbReference>
<dbReference type="EMBL" id="GG662724">
    <property type="protein sequence ID" value="EWS74965.1"/>
    <property type="molecule type" value="Genomic_DNA"/>
</dbReference>
<proteinExistence type="predicted"/>
<name>W7X6F3_TETTS</name>
<dbReference type="AlphaFoldDB" id="W7X6F3"/>
<evidence type="ECO:0000313" key="2">
    <source>
        <dbReference type="Proteomes" id="UP000009168"/>
    </source>
</evidence>
<dbReference type="KEGG" id="tet:TTHERM_000426079"/>
<dbReference type="Proteomes" id="UP000009168">
    <property type="component" value="Unassembled WGS sequence"/>
</dbReference>
<sequence length="165" mass="17855">MNLFISAGILISQVLFDSINSLDTAIRNTVRKKVNTVQGLLSIEGQIQTRRDVSGSVGGQFVNISNSSLDIFGSCINIISFPLGSTVTENDNIELLVGLQLFSKSFGKLRLDESQTRDSFSVGLESVVHRSRNINNKSSNLFSDGTINAVSSRNSIQNSLSVTLV</sequence>
<dbReference type="GeneID" id="24438902"/>
<organism evidence="1 2">
    <name type="scientific">Tetrahymena thermophila (strain SB210)</name>
    <dbReference type="NCBI Taxonomy" id="312017"/>
    <lineage>
        <taxon>Eukaryota</taxon>
        <taxon>Sar</taxon>
        <taxon>Alveolata</taxon>
        <taxon>Ciliophora</taxon>
        <taxon>Intramacronucleata</taxon>
        <taxon>Oligohymenophorea</taxon>
        <taxon>Hymenostomatida</taxon>
        <taxon>Tetrahymenina</taxon>
        <taxon>Tetrahymenidae</taxon>
        <taxon>Tetrahymena</taxon>
    </lineage>
</organism>
<evidence type="ECO:0000313" key="1">
    <source>
        <dbReference type="EMBL" id="EWS74965.1"/>
    </source>
</evidence>
<dbReference type="InParanoid" id="W7X6F3"/>
<gene>
    <name evidence="1" type="ORF">TTHERM_000426079</name>
</gene>